<evidence type="ECO:0000313" key="1">
    <source>
        <dbReference type="EMBL" id="MDP4098794.1"/>
    </source>
</evidence>
<gene>
    <name evidence="1" type="ORF">OIN60_18860</name>
</gene>
<keyword evidence="2" id="KW-1185">Reference proteome</keyword>
<comment type="caution">
    <text evidence="1">The sequence shown here is derived from an EMBL/GenBank/DDBJ whole genome shotgun (WGS) entry which is preliminary data.</text>
</comment>
<sequence>MDKLDLILQKLEALEEGQKALGKGQKTLEEGQKVLEKGQQALEGRQTELYQISLAIRDRQEETDAKLEAMVMDVHQLHGKIEAQIEKLHAVSDELHIFRRETKSDLRNIKGHMRLYDHDLDDALERIDQLESRQ</sequence>
<reference evidence="1 2" key="1">
    <citation type="submission" date="2022-10" db="EMBL/GenBank/DDBJ databases">
        <title>Paenibacillus description and whole genome data of maize root bacterial community.</title>
        <authorList>
            <person name="Marton D."/>
            <person name="Farkas M."/>
            <person name="Cserhati M."/>
        </authorList>
    </citation>
    <scope>NUCLEOTIDE SEQUENCE [LARGE SCALE GENOMIC DNA]</scope>
    <source>
        <strain evidence="1 2">P96</strain>
    </source>
</reference>
<organism evidence="1 2">
    <name type="scientific">Paenibacillus zeirhizosphaerae</name>
    <dbReference type="NCBI Taxonomy" id="2987519"/>
    <lineage>
        <taxon>Bacteria</taxon>
        <taxon>Bacillati</taxon>
        <taxon>Bacillota</taxon>
        <taxon>Bacilli</taxon>
        <taxon>Bacillales</taxon>
        <taxon>Paenibacillaceae</taxon>
        <taxon>Paenibacillus</taxon>
    </lineage>
</organism>
<accession>A0ABT9FVN0</accession>
<protein>
    <submittedName>
        <fullName evidence="1">Uncharacterized protein</fullName>
    </submittedName>
</protein>
<evidence type="ECO:0000313" key="2">
    <source>
        <dbReference type="Proteomes" id="UP001241848"/>
    </source>
</evidence>
<dbReference type="EMBL" id="JAPCKK010000030">
    <property type="protein sequence ID" value="MDP4098794.1"/>
    <property type="molecule type" value="Genomic_DNA"/>
</dbReference>
<name>A0ABT9FVN0_9BACL</name>
<dbReference type="Proteomes" id="UP001241848">
    <property type="component" value="Unassembled WGS sequence"/>
</dbReference>
<proteinExistence type="predicted"/>
<dbReference type="RefSeq" id="WP_305756406.1">
    <property type="nucleotide sequence ID" value="NZ_JAPCKK010000030.1"/>
</dbReference>